<gene>
    <name evidence="1" type="ORF">O6H91_18G043100</name>
</gene>
<dbReference type="Proteomes" id="UP001162992">
    <property type="component" value="Chromosome 18"/>
</dbReference>
<accession>A0ACC2B0E2</accession>
<comment type="caution">
    <text evidence="1">The sequence shown here is derived from an EMBL/GenBank/DDBJ whole genome shotgun (WGS) entry which is preliminary data.</text>
</comment>
<organism evidence="1 2">
    <name type="scientific">Diphasiastrum complanatum</name>
    <name type="common">Issler's clubmoss</name>
    <name type="synonym">Lycopodium complanatum</name>
    <dbReference type="NCBI Taxonomy" id="34168"/>
    <lineage>
        <taxon>Eukaryota</taxon>
        <taxon>Viridiplantae</taxon>
        <taxon>Streptophyta</taxon>
        <taxon>Embryophyta</taxon>
        <taxon>Tracheophyta</taxon>
        <taxon>Lycopodiopsida</taxon>
        <taxon>Lycopodiales</taxon>
        <taxon>Lycopodiaceae</taxon>
        <taxon>Lycopodioideae</taxon>
        <taxon>Diphasiastrum</taxon>
    </lineage>
</organism>
<evidence type="ECO:0000313" key="1">
    <source>
        <dbReference type="EMBL" id="KAJ7523240.1"/>
    </source>
</evidence>
<keyword evidence="2" id="KW-1185">Reference proteome</keyword>
<sequence>MARSRAIAMILLLCLGIVSVIPVHGDAASEIAALFALQAAIADTNPMQWNASLYHCQWQGVSCIDGAVTEIWLPGQGLKGQIPKGILGNLPHLTVLSLSLNLLSGPLPDDLTNCHQLTDLIMQHNLLSGALPADFSVWPNLRVIDLSYNNFSGLIPPSITFLKNLVGVLLQSNSLTGPLPQMDAARLLDFSVANNHLSGSVSGELVAKFPGASFSGNSFCGPPLAMPCFTYSARSLSFSRPSSFLLHLPPSPQPVSPGRAPHMPIKKLGVGLITAIAIADAIIGVLLLLLLFYVCRRLERRPCCKGFKMGSSNDITKLESSKGVSSLSGAPVDGTNFVFFKDASPRFDIEELLQASAKVLGKGCMGFSYRAALDDGSIIVVKRLKSVDTMHRELRVLLQVLCRLHHPNLLSPRGFYLANYEKLLLHDYCHLGSLSTLLHGNRGEGRIHLDWVARVQIVLGAARGISYLHELGLVHGNVKSSNVLIEKKYLARVSDFGLADLFSKSIAAASHNVGYRAPETVKTGIVTQKADVYSFGVLLLELLTGKAPIPTSPNDDGINLPHWVQSVVCEEWTIEVFDLELLRYQNIEDEMVQMLQIAMGCISTIPGDRPRMNQIVTMLQDIRPVDSFEKSEEVSVDVGSYSSFFNPTSISDFTESTSYQTI</sequence>
<name>A0ACC2B0E2_DIPCM</name>
<proteinExistence type="predicted"/>
<reference evidence="2" key="1">
    <citation type="journal article" date="2024" name="Proc. Natl. Acad. Sci. U.S.A.">
        <title>Extraordinary preservation of gene collinearity over three hundred million years revealed in homosporous lycophytes.</title>
        <authorList>
            <person name="Li C."/>
            <person name="Wickell D."/>
            <person name="Kuo L.Y."/>
            <person name="Chen X."/>
            <person name="Nie B."/>
            <person name="Liao X."/>
            <person name="Peng D."/>
            <person name="Ji J."/>
            <person name="Jenkins J."/>
            <person name="Williams M."/>
            <person name="Shu S."/>
            <person name="Plott C."/>
            <person name="Barry K."/>
            <person name="Rajasekar S."/>
            <person name="Grimwood J."/>
            <person name="Han X."/>
            <person name="Sun S."/>
            <person name="Hou Z."/>
            <person name="He W."/>
            <person name="Dai G."/>
            <person name="Sun C."/>
            <person name="Schmutz J."/>
            <person name="Leebens-Mack J.H."/>
            <person name="Li F.W."/>
            <person name="Wang L."/>
        </authorList>
    </citation>
    <scope>NUCLEOTIDE SEQUENCE [LARGE SCALE GENOMIC DNA]</scope>
    <source>
        <strain evidence="2">cv. PW_Plant_1</strain>
    </source>
</reference>
<dbReference type="EMBL" id="CM055109">
    <property type="protein sequence ID" value="KAJ7523240.1"/>
    <property type="molecule type" value="Genomic_DNA"/>
</dbReference>
<protein>
    <submittedName>
        <fullName evidence="1">Uncharacterized protein</fullName>
    </submittedName>
</protein>
<evidence type="ECO:0000313" key="2">
    <source>
        <dbReference type="Proteomes" id="UP001162992"/>
    </source>
</evidence>